<evidence type="ECO:0000313" key="1">
    <source>
        <dbReference type="EMBL" id="GGZ91985.1"/>
    </source>
</evidence>
<evidence type="ECO:0008006" key="3">
    <source>
        <dbReference type="Google" id="ProtNLM"/>
    </source>
</evidence>
<comment type="caution">
    <text evidence="1">The sequence shown here is derived from an EMBL/GenBank/DDBJ whole genome shotgun (WGS) entry which is preliminary data.</text>
</comment>
<dbReference type="EMBL" id="BMWZ01000009">
    <property type="protein sequence ID" value="GGZ91985.1"/>
    <property type="molecule type" value="Genomic_DNA"/>
</dbReference>
<sequence length="212" mass="25136">MEAGKKSVLQKFRWISTIIKNGLLWHGIRNRLAKIGLDFMPYYWEIGTINIPPPKIRANASKYELSLFGEKEITFIKNNVIGIEHKDLMHDLKNGETCLGLKYEKTIAVYSFTKSEPFSFRGRNFSIKPNEAYIHSTYTFEAFRGQNLAPYLRYQSYIYLKNRGINTYYSISEYFNKPTLRYKQKLNIQPLKLYLSVILFKKWEFNFTLKSY</sequence>
<gene>
    <name evidence="1" type="ORF">GCM10007028_33040</name>
</gene>
<dbReference type="Proteomes" id="UP000636004">
    <property type="component" value="Unassembled WGS sequence"/>
</dbReference>
<dbReference type="AlphaFoldDB" id="A0A918VER5"/>
<accession>A0A918VER5</accession>
<evidence type="ECO:0000313" key="2">
    <source>
        <dbReference type="Proteomes" id="UP000636004"/>
    </source>
</evidence>
<reference evidence="1" key="2">
    <citation type="submission" date="2020-09" db="EMBL/GenBank/DDBJ databases">
        <authorList>
            <person name="Sun Q."/>
            <person name="Kim S."/>
        </authorList>
    </citation>
    <scope>NUCLEOTIDE SEQUENCE</scope>
    <source>
        <strain evidence="1">KCTC 12710</strain>
    </source>
</reference>
<name>A0A918VER5_9FLAO</name>
<organism evidence="1 2">
    <name type="scientific">Algibacter mikhailovii</name>
    <dbReference type="NCBI Taxonomy" id="425498"/>
    <lineage>
        <taxon>Bacteria</taxon>
        <taxon>Pseudomonadati</taxon>
        <taxon>Bacteroidota</taxon>
        <taxon>Flavobacteriia</taxon>
        <taxon>Flavobacteriales</taxon>
        <taxon>Flavobacteriaceae</taxon>
        <taxon>Algibacter</taxon>
    </lineage>
</organism>
<keyword evidence="2" id="KW-1185">Reference proteome</keyword>
<reference evidence="1" key="1">
    <citation type="journal article" date="2014" name="Int. J. Syst. Evol. Microbiol.">
        <title>Complete genome sequence of Corynebacterium casei LMG S-19264T (=DSM 44701T), isolated from a smear-ripened cheese.</title>
        <authorList>
            <consortium name="US DOE Joint Genome Institute (JGI-PGF)"/>
            <person name="Walter F."/>
            <person name="Albersmeier A."/>
            <person name="Kalinowski J."/>
            <person name="Ruckert C."/>
        </authorList>
    </citation>
    <scope>NUCLEOTIDE SEQUENCE</scope>
    <source>
        <strain evidence="1">KCTC 12710</strain>
    </source>
</reference>
<protein>
    <recommendedName>
        <fullName evidence="3">N-acetyltransferase domain-containing protein</fullName>
    </recommendedName>
</protein>
<proteinExistence type="predicted"/>